<dbReference type="EMBL" id="CAMGYJ010000011">
    <property type="protein sequence ID" value="CAI0627332.1"/>
    <property type="molecule type" value="Genomic_DNA"/>
</dbReference>
<reference evidence="1" key="1">
    <citation type="submission" date="2022-08" db="EMBL/GenBank/DDBJ databases">
        <authorList>
            <person name="Gutierrez-Valencia J."/>
        </authorList>
    </citation>
    <scope>NUCLEOTIDE SEQUENCE</scope>
</reference>
<dbReference type="AlphaFoldDB" id="A0AAV0S602"/>
<name>A0AAV0S602_9ROSI</name>
<proteinExistence type="predicted"/>
<keyword evidence="2" id="KW-1185">Reference proteome</keyword>
<organism evidence="1 2">
    <name type="scientific">Linum tenue</name>
    <dbReference type="NCBI Taxonomy" id="586396"/>
    <lineage>
        <taxon>Eukaryota</taxon>
        <taxon>Viridiplantae</taxon>
        <taxon>Streptophyta</taxon>
        <taxon>Embryophyta</taxon>
        <taxon>Tracheophyta</taxon>
        <taxon>Spermatophyta</taxon>
        <taxon>Magnoliopsida</taxon>
        <taxon>eudicotyledons</taxon>
        <taxon>Gunneridae</taxon>
        <taxon>Pentapetalae</taxon>
        <taxon>rosids</taxon>
        <taxon>fabids</taxon>
        <taxon>Malpighiales</taxon>
        <taxon>Linaceae</taxon>
        <taxon>Linum</taxon>
    </lineage>
</organism>
<gene>
    <name evidence="1" type="ORF">LITE_LOCUS51233</name>
</gene>
<comment type="caution">
    <text evidence="1">The sequence shown here is derived from an EMBL/GenBank/DDBJ whole genome shotgun (WGS) entry which is preliminary data.</text>
</comment>
<evidence type="ECO:0000313" key="2">
    <source>
        <dbReference type="Proteomes" id="UP001154282"/>
    </source>
</evidence>
<sequence length="67" mass="7700">MIAQNGPSFLDEFQHSVWLWGGQKIREMASRQASQLVHLLDIGNKTRVGQQKQSGIADRFEMIQSHY</sequence>
<protein>
    <submittedName>
        <fullName evidence="1">Uncharacterized protein</fullName>
    </submittedName>
</protein>
<accession>A0AAV0S602</accession>
<evidence type="ECO:0000313" key="1">
    <source>
        <dbReference type="EMBL" id="CAI0627332.1"/>
    </source>
</evidence>
<dbReference type="Proteomes" id="UP001154282">
    <property type="component" value="Unassembled WGS sequence"/>
</dbReference>